<dbReference type="PANTHER" id="PTHR10827:SF98">
    <property type="entry name" value="45 KDA CALCIUM-BINDING PROTEIN"/>
    <property type="match status" value="1"/>
</dbReference>
<evidence type="ECO:0000256" key="3">
    <source>
        <dbReference type="SAM" id="MobiDB-lite"/>
    </source>
</evidence>
<dbReference type="EMBL" id="JAICCF010000002">
    <property type="protein sequence ID" value="MBW8684543.1"/>
    <property type="molecule type" value="Genomic_DNA"/>
</dbReference>
<sequence length="237" mass="26965">MNRRFFTAAIIVTALTTVNTYAQEQTPAAQPKPKHEGIFQKLDTDKDGKISKAEADKQEQGKFRLSDRFSEIDANADTYITKEEMMAYWKKKGHGHRPGGKHTGFFQRLDTDKDGKISKAEAAKMNNERFNLTEKFSQIDANNDAYITKEEMFAYGKKNGHQPHGTHKRGEGLFQKLDADKDGKISKAEADKQEGGRFILKDKFAVIDTNKDSYIDKNELGAYRKSQYEKRKEAVGK</sequence>
<comment type="caution">
    <text evidence="6">The sequence shown here is derived from an EMBL/GenBank/DDBJ whole genome shotgun (WGS) entry which is preliminary data.</text>
</comment>
<feature type="signal peptide" evidence="4">
    <location>
        <begin position="1"/>
        <end position="22"/>
    </location>
</feature>
<feature type="domain" description="EF-hand" evidence="5">
    <location>
        <begin position="60"/>
        <end position="95"/>
    </location>
</feature>
<dbReference type="Gene3D" id="1.10.238.10">
    <property type="entry name" value="EF-hand"/>
    <property type="match status" value="3"/>
</dbReference>
<keyword evidence="1" id="KW-0479">Metal-binding</keyword>
<organism evidence="6 7">
    <name type="scientific">Chitinophaga rhizophila</name>
    <dbReference type="NCBI Taxonomy" id="2866212"/>
    <lineage>
        <taxon>Bacteria</taxon>
        <taxon>Pseudomonadati</taxon>
        <taxon>Bacteroidota</taxon>
        <taxon>Chitinophagia</taxon>
        <taxon>Chitinophagales</taxon>
        <taxon>Chitinophagaceae</taxon>
        <taxon>Chitinophaga</taxon>
    </lineage>
</organism>
<name>A0ABS7GA59_9BACT</name>
<protein>
    <submittedName>
        <fullName evidence="6">EF-hand domain-containing protein</fullName>
    </submittedName>
</protein>
<dbReference type="PROSITE" id="PS50222">
    <property type="entry name" value="EF_HAND_2"/>
    <property type="match status" value="2"/>
</dbReference>
<evidence type="ECO:0000313" key="6">
    <source>
        <dbReference type="EMBL" id="MBW8684543.1"/>
    </source>
</evidence>
<proteinExistence type="predicted"/>
<feature type="compositionally biased region" description="Basic and acidic residues" evidence="3">
    <location>
        <begin position="33"/>
        <end position="61"/>
    </location>
</feature>
<evidence type="ECO:0000256" key="4">
    <source>
        <dbReference type="SAM" id="SignalP"/>
    </source>
</evidence>
<dbReference type="PANTHER" id="PTHR10827">
    <property type="entry name" value="RETICULOCALBIN"/>
    <property type="match status" value="1"/>
</dbReference>
<dbReference type="RefSeq" id="WP_220249762.1">
    <property type="nucleotide sequence ID" value="NZ_JAICCF010000002.1"/>
</dbReference>
<accession>A0ABS7GA59</accession>
<dbReference type="SUPFAM" id="SSF47473">
    <property type="entry name" value="EF-hand"/>
    <property type="match status" value="2"/>
</dbReference>
<dbReference type="SMART" id="SM00054">
    <property type="entry name" value="EFh"/>
    <property type="match status" value="5"/>
</dbReference>
<evidence type="ECO:0000313" key="7">
    <source>
        <dbReference type="Proteomes" id="UP000812961"/>
    </source>
</evidence>
<keyword evidence="7" id="KW-1185">Reference proteome</keyword>
<keyword evidence="2" id="KW-0677">Repeat</keyword>
<dbReference type="Proteomes" id="UP000812961">
    <property type="component" value="Unassembled WGS sequence"/>
</dbReference>
<evidence type="ECO:0000259" key="5">
    <source>
        <dbReference type="PROSITE" id="PS50222"/>
    </source>
</evidence>
<reference evidence="6 7" key="1">
    <citation type="submission" date="2021-08" db="EMBL/GenBank/DDBJ databases">
        <title>The genome sequence of Chitinophaga sp. B61.</title>
        <authorList>
            <person name="Zhang X."/>
        </authorList>
    </citation>
    <scope>NUCLEOTIDE SEQUENCE [LARGE SCALE GENOMIC DNA]</scope>
    <source>
        <strain evidence="6 7">B61</strain>
    </source>
</reference>
<dbReference type="Pfam" id="PF13202">
    <property type="entry name" value="EF-hand_5"/>
    <property type="match status" value="3"/>
</dbReference>
<feature type="domain" description="EF-hand" evidence="5">
    <location>
        <begin position="195"/>
        <end position="230"/>
    </location>
</feature>
<dbReference type="Pfam" id="PF13499">
    <property type="entry name" value="EF-hand_7"/>
    <property type="match status" value="1"/>
</dbReference>
<dbReference type="InterPro" id="IPR002048">
    <property type="entry name" value="EF_hand_dom"/>
</dbReference>
<feature type="region of interest" description="Disordered" evidence="3">
    <location>
        <begin position="24"/>
        <end position="61"/>
    </location>
</feature>
<gene>
    <name evidence="6" type="ORF">K1Y79_09385</name>
</gene>
<dbReference type="InterPro" id="IPR011992">
    <property type="entry name" value="EF-hand-dom_pair"/>
</dbReference>
<evidence type="ECO:0000256" key="2">
    <source>
        <dbReference type="ARBA" id="ARBA00022737"/>
    </source>
</evidence>
<evidence type="ECO:0000256" key="1">
    <source>
        <dbReference type="ARBA" id="ARBA00022723"/>
    </source>
</evidence>
<keyword evidence="4" id="KW-0732">Signal</keyword>
<feature type="chain" id="PRO_5047409353" evidence="4">
    <location>
        <begin position="23"/>
        <end position="237"/>
    </location>
</feature>